<proteinExistence type="predicted"/>
<accession>A0AAE3AT83</accession>
<dbReference type="Proteomes" id="UP001199355">
    <property type="component" value="Unassembled WGS sequence"/>
</dbReference>
<organism evidence="2 3">
    <name type="scientific">Gallintestinimicrobium propionicum</name>
    <dbReference type="NCBI Taxonomy" id="2981770"/>
    <lineage>
        <taxon>Bacteria</taxon>
        <taxon>Bacillati</taxon>
        <taxon>Bacillota</taxon>
        <taxon>Clostridia</taxon>
        <taxon>Lachnospirales</taxon>
        <taxon>Lachnospiraceae</taxon>
        <taxon>Gallintestinimicrobium</taxon>
    </lineage>
</organism>
<keyword evidence="1" id="KW-0472">Membrane</keyword>
<reference evidence="2 3" key="1">
    <citation type="submission" date="2021-10" db="EMBL/GenBank/DDBJ databases">
        <title>Anaerobic single-cell dispensing facilitates the cultivation of human gut bacteria.</title>
        <authorList>
            <person name="Afrizal A."/>
        </authorList>
    </citation>
    <scope>NUCLEOTIDE SEQUENCE [LARGE SCALE GENOMIC DNA]</scope>
    <source>
        <strain evidence="2 3">CLA-AA-H244</strain>
    </source>
</reference>
<keyword evidence="1" id="KW-1133">Transmembrane helix</keyword>
<sequence length="660" mass="76534">MKSADDRYNPKSCRFSKEWMFLQAFLTALALNTELGVANDEIDGISNVLLARLYALFAQIEFGIRSRGFFLTVLTAALFVGYMWISQKKRFFSTEKHAALAAFLSAMYTGGMAYWYGGSLSLLYSFQINRIRSIVLLVGMYFFYLHAIEGMHYMLHKKTENAGTVAEKKGKWVSMYQKSSFWITWGILMLAWLVHLILRYPGAMSYDNWAQLRYYYGFETYTTAQPIFHTWLFGSFIRLGVKLGSSNVGLFLFVLMQTLIMSAVLAWTLELMKRWNAASWIRKLTFAVYCVAPYFAGYAAFPIKDYLYTAFLVLLVCLMAEWMILRDQFWQHIGKNVLWIVGTTLMILCRKNGIYLYFVVVTVVLVQMGLHKMKGAKDTADSRQPEADKREKSAAWKQWMRTAGRKLIVVCLPFVLVFVVEGIITQVYHVEKDSPKEMFSLPFQQTARYVKEYGDEISEEEREIIAKVLDYDSLAEIYEPMTADPVKTTYRSGSAGDLTAYFKVWLKEFFRHPLCYVEATWNQNYYVFAPYVDNVVYNKNCLVGSELEYDKEYYSWLNFQIPEKMEGVSNVTVKLYSLLTTAPVIGMFSNVAFYVILMFVLLHFIRLEKNKRAFFVMLPAVISFLFVLLAPQIQGQPRYAFPIIYTMPLMIAFYQRTGKV</sequence>
<dbReference type="InterPro" id="IPR046062">
    <property type="entry name" value="DUF6020"/>
</dbReference>
<evidence type="ECO:0000313" key="2">
    <source>
        <dbReference type="EMBL" id="MCC2167398.1"/>
    </source>
</evidence>
<feature type="transmembrane region" description="Helical" evidence="1">
    <location>
        <begin position="575"/>
        <end position="602"/>
    </location>
</feature>
<feature type="transmembrane region" description="Helical" evidence="1">
    <location>
        <begin position="179"/>
        <end position="198"/>
    </location>
</feature>
<feature type="transmembrane region" description="Helical" evidence="1">
    <location>
        <begin position="306"/>
        <end position="325"/>
    </location>
</feature>
<protein>
    <submittedName>
        <fullName evidence="2">DUF6020 family protein</fullName>
    </submittedName>
</protein>
<feature type="transmembrane region" description="Helical" evidence="1">
    <location>
        <begin position="248"/>
        <end position="269"/>
    </location>
</feature>
<feature type="transmembrane region" description="Helical" evidence="1">
    <location>
        <begin position="407"/>
        <end position="428"/>
    </location>
</feature>
<feature type="transmembrane region" description="Helical" evidence="1">
    <location>
        <begin position="97"/>
        <end position="117"/>
    </location>
</feature>
<feature type="transmembrane region" description="Helical" evidence="1">
    <location>
        <begin position="639"/>
        <end position="655"/>
    </location>
</feature>
<dbReference type="AlphaFoldDB" id="A0AAE3AT83"/>
<gene>
    <name evidence="2" type="ORF">LKD45_06760</name>
</gene>
<keyword evidence="3" id="KW-1185">Reference proteome</keyword>
<evidence type="ECO:0000313" key="3">
    <source>
        <dbReference type="Proteomes" id="UP001199355"/>
    </source>
</evidence>
<keyword evidence="1" id="KW-0812">Transmembrane</keyword>
<comment type="caution">
    <text evidence="2">The sequence shown here is derived from an EMBL/GenBank/DDBJ whole genome shotgun (WGS) entry which is preliminary data.</text>
</comment>
<dbReference type="EMBL" id="JAJEQF010000013">
    <property type="protein sequence ID" value="MCC2167398.1"/>
    <property type="molecule type" value="Genomic_DNA"/>
</dbReference>
<feature type="transmembrane region" description="Helical" evidence="1">
    <location>
        <begin position="62"/>
        <end position="85"/>
    </location>
</feature>
<feature type="transmembrane region" description="Helical" evidence="1">
    <location>
        <begin position="129"/>
        <end position="148"/>
    </location>
</feature>
<name>A0AAE3AT83_9FIRM</name>
<dbReference type="RefSeq" id="WP_308728099.1">
    <property type="nucleotide sequence ID" value="NZ_JAJEQF010000013.1"/>
</dbReference>
<feature type="transmembrane region" description="Helical" evidence="1">
    <location>
        <begin position="614"/>
        <end position="633"/>
    </location>
</feature>
<dbReference type="Pfam" id="PF19484">
    <property type="entry name" value="DUF6020"/>
    <property type="match status" value="1"/>
</dbReference>
<feature type="transmembrane region" description="Helical" evidence="1">
    <location>
        <begin position="281"/>
        <end position="300"/>
    </location>
</feature>
<evidence type="ECO:0000256" key="1">
    <source>
        <dbReference type="SAM" id="Phobius"/>
    </source>
</evidence>
<feature type="transmembrane region" description="Helical" evidence="1">
    <location>
        <begin position="354"/>
        <end position="370"/>
    </location>
</feature>